<evidence type="ECO:0000256" key="1">
    <source>
        <dbReference type="SAM" id="Phobius"/>
    </source>
</evidence>
<accession>I3VTQ1</accession>
<keyword evidence="1" id="KW-0472">Membrane</keyword>
<dbReference type="PATRIC" id="fig|1094508.3.peg.890"/>
<dbReference type="BioCyc" id="TSAC1094508:GLMA-887-MONOMER"/>
<organism evidence="2 3">
    <name type="scientific">Thermoanaerobacterium saccharolyticum (strain DSM 8691 / JW/SL-YS485)</name>
    <dbReference type="NCBI Taxonomy" id="1094508"/>
    <lineage>
        <taxon>Bacteria</taxon>
        <taxon>Bacillati</taxon>
        <taxon>Bacillota</taxon>
        <taxon>Clostridia</taxon>
        <taxon>Thermoanaerobacterales</taxon>
        <taxon>Thermoanaerobacteraceae</taxon>
        <taxon>Thermoanaerobacterium</taxon>
    </lineage>
</organism>
<dbReference type="AlphaFoldDB" id="I3VTQ1"/>
<dbReference type="EMBL" id="CP003184">
    <property type="protein sequence ID" value="AFK85896.1"/>
    <property type="molecule type" value="Genomic_DNA"/>
</dbReference>
<keyword evidence="1" id="KW-0812">Transmembrane</keyword>
<proteinExistence type="predicted"/>
<dbReference type="RefSeq" id="WP_014757800.1">
    <property type="nucleotide sequence ID" value="NC_017992.1"/>
</dbReference>
<dbReference type="Proteomes" id="UP000006178">
    <property type="component" value="Chromosome"/>
</dbReference>
<keyword evidence="1" id="KW-1133">Transmembrane helix</keyword>
<evidence type="ECO:0000313" key="2">
    <source>
        <dbReference type="EMBL" id="AFK85896.1"/>
    </source>
</evidence>
<feature type="transmembrane region" description="Helical" evidence="1">
    <location>
        <begin position="56"/>
        <end position="84"/>
    </location>
</feature>
<sequence>MKNKIKVILKYIKSHVLTSLDIIFLSKPFFTPITTTINTLFRTISNRWNIVKPISILYLIYLISSVFLFSILVGLILHIILLLLHLNINFSQLFIPSLLISFFINYSDYIYSRFFKIRFNLKTLYLYPTNRMAINLSLKILLEKNSYTNIKLPKKFIYIEPHTEKKEIKKIKKEDFTINFDNDIARIINNFPNTNIVFFAHTPLPIKNRIIRYQKKSKINLTNIEIYGPYLTKTPSSHSLIIQNKESFWYVYLIIKNKKQARLNACFRK</sequence>
<reference evidence="2 3" key="1">
    <citation type="journal article" date="2014" name="Appl. Environ. Microbiol.">
        <title>Profile of Secreted Hydrolases, Associated Proteins, and SlpA in Thermoanaerobacterium saccharolyticum during the Degradation of Hemicellulose.</title>
        <authorList>
            <person name="Currie D.H."/>
            <person name="Guss A.M."/>
            <person name="Herring C.D."/>
            <person name="Giannone R.J."/>
            <person name="Johnson C.M."/>
            <person name="Lankford P.K."/>
            <person name="Brown S.D."/>
            <person name="Hettich R.L."/>
            <person name="Lynd L.R."/>
        </authorList>
    </citation>
    <scope>NUCLEOTIDE SEQUENCE [LARGE SCALE GENOMIC DNA]</scope>
    <source>
        <strain evidence="3">DSM 8691 / JW/SL-YS485</strain>
    </source>
</reference>
<name>I3VTQ1_THESW</name>
<feature type="transmembrane region" description="Helical" evidence="1">
    <location>
        <begin position="90"/>
        <end position="111"/>
    </location>
</feature>
<keyword evidence="3" id="KW-1185">Reference proteome</keyword>
<evidence type="ECO:0000313" key="3">
    <source>
        <dbReference type="Proteomes" id="UP000006178"/>
    </source>
</evidence>
<protein>
    <submittedName>
        <fullName evidence="2">Uncharacterized protein</fullName>
    </submittedName>
</protein>
<dbReference type="KEGG" id="tsh:Tsac_0880"/>
<gene>
    <name evidence="2" type="ordered locus">Tsac_0880</name>
</gene>